<dbReference type="GO" id="GO:0008233">
    <property type="term" value="F:peptidase activity"/>
    <property type="evidence" value="ECO:0007669"/>
    <property type="project" value="UniProtKB-KW"/>
</dbReference>
<organism evidence="13 14">
    <name type="scientific">Alkalimonas delamerensis</name>
    <dbReference type="NCBI Taxonomy" id="265981"/>
    <lineage>
        <taxon>Bacteria</taxon>
        <taxon>Pseudomonadati</taxon>
        <taxon>Pseudomonadota</taxon>
        <taxon>Gammaproteobacteria</taxon>
        <taxon>Alkalimonas</taxon>
    </lineage>
</organism>
<evidence type="ECO:0000256" key="5">
    <source>
        <dbReference type="ARBA" id="ARBA00022692"/>
    </source>
</evidence>
<dbReference type="CDD" id="cd07023">
    <property type="entry name" value="S49_Sppa_N_C"/>
    <property type="match status" value="1"/>
</dbReference>
<dbReference type="InterPro" id="IPR029045">
    <property type="entry name" value="ClpP/crotonase-like_dom_sf"/>
</dbReference>
<evidence type="ECO:0000256" key="7">
    <source>
        <dbReference type="ARBA" id="ARBA00022825"/>
    </source>
</evidence>
<keyword evidence="8 10" id="KW-1133">Transmembrane helix</keyword>
<keyword evidence="5 10" id="KW-0812">Transmembrane</keyword>
<dbReference type="Gene3D" id="6.20.330.10">
    <property type="match status" value="1"/>
</dbReference>
<keyword evidence="9 10" id="KW-0472">Membrane</keyword>
<dbReference type="Proteomes" id="UP001236258">
    <property type="component" value="Unassembled WGS sequence"/>
</dbReference>
<feature type="domain" description="Peptidase S49" evidence="11">
    <location>
        <begin position="144"/>
        <end position="286"/>
    </location>
</feature>
<comment type="caution">
    <text evidence="13">The sequence shown here is derived from an EMBL/GenBank/DDBJ whole genome shotgun (WGS) entry which is preliminary data.</text>
</comment>
<dbReference type="RefSeq" id="WP_305944525.1">
    <property type="nucleotide sequence ID" value="NZ_JAUZVY010000002.1"/>
</dbReference>
<evidence type="ECO:0000259" key="11">
    <source>
        <dbReference type="Pfam" id="PF01343"/>
    </source>
</evidence>
<evidence type="ECO:0000256" key="2">
    <source>
        <dbReference type="ARBA" id="ARBA00008683"/>
    </source>
</evidence>
<dbReference type="Pfam" id="PF08496">
    <property type="entry name" value="Peptidase_S49_N"/>
    <property type="match status" value="1"/>
</dbReference>
<dbReference type="SUPFAM" id="SSF52096">
    <property type="entry name" value="ClpP/crotonase"/>
    <property type="match status" value="1"/>
</dbReference>
<evidence type="ECO:0000256" key="1">
    <source>
        <dbReference type="ARBA" id="ARBA00004236"/>
    </source>
</evidence>
<feature type="transmembrane region" description="Helical" evidence="10">
    <location>
        <begin position="173"/>
        <end position="190"/>
    </location>
</feature>
<evidence type="ECO:0000259" key="12">
    <source>
        <dbReference type="Pfam" id="PF08496"/>
    </source>
</evidence>
<evidence type="ECO:0000256" key="4">
    <source>
        <dbReference type="ARBA" id="ARBA00022670"/>
    </source>
</evidence>
<dbReference type="EC" id="3.4.21.-" evidence="13"/>
<keyword evidence="4 13" id="KW-0645">Protease</keyword>
<dbReference type="NCBIfam" id="NF008745">
    <property type="entry name" value="PRK11778.1"/>
    <property type="match status" value="1"/>
</dbReference>
<dbReference type="InterPro" id="IPR047272">
    <property type="entry name" value="S49_SppA_C"/>
</dbReference>
<dbReference type="Pfam" id="PF01343">
    <property type="entry name" value="Peptidase_S49"/>
    <property type="match status" value="1"/>
</dbReference>
<evidence type="ECO:0000256" key="8">
    <source>
        <dbReference type="ARBA" id="ARBA00022989"/>
    </source>
</evidence>
<keyword evidence="14" id="KW-1185">Reference proteome</keyword>
<feature type="domain" description="Peptidase S49 N-terminal proteobacteria" evidence="12">
    <location>
        <begin position="2"/>
        <end position="141"/>
    </location>
</feature>
<gene>
    <name evidence="13" type="primary">sohB</name>
    <name evidence="13" type="ORF">Q3O59_04975</name>
</gene>
<dbReference type="PANTHER" id="PTHR42987:SF4">
    <property type="entry name" value="PROTEASE SOHB-RELATED"/>
    <property type="match status" value="1"/>
</dbReference>
<evidence type="ECO:0000256" key="10">
    <source>
        <dbReference type="SAM" id="Phobius"/>
    </source>
</evidence>
<evidence type="ECO:0000256" key="6">
    <source>
        <dbReference type="ARBA" id="ARBA00022801"/>
    </source>
</evidence>
<comment type="subcellular location">
    <subcellularLocation>
        <location evidence="1">Cell membrane</location>
    </subcellularLocation>
</comment>
<name>A0ABT9GN25_9GAMM</name>
<keyword evidence="6 13" id="KW-0378">Hydrolase</keyword>
<dbReference type="InterPro" id="IPR013703">
    <property type="entry name" value="Peptidase_S49_N_proteobac"/>
</dbReference>
<evidence type="ECO:0000256" key="9">
    <source>
        <dbReference type="ARBA" id="ARBA00023136"/>
    </source>
</evidence>
<proteinExistence type="inferred from homology"/>
<dbReference type="EMBL" id="JAUZVY010000002">
    <property type="protein sequence ID" value="MDP4528381.1"/>
    <property type="molecule type" value="Genomic_DNA"/>
</dbReference>
<protein>
    <submittedName>
        <fullName evidence="13">Protease SohB</fullName>
        <ecNumber evidence="13">3.4.21.-</ecNumber>
    </submittedName>
</protein>
<feature type="transmembrane region" description="Helical" evidence="10">
    <location>
        <begin position="12"/>
        <end position="33"/>
    </location>
</feature>
<accession>A0ABT9GN25</accession>
<sequence>MEFLYDYGLFLAKAATTVFAIALVAGIIANSAIRHKPKKGEFQFIDLSDDFAQLKQNLKAELLDKKAFKRWQKEYKKLQSDAKNTTFVIDFHGSMGASEVDALREEVTAILAVAEPDDDVLVRLESGGGVVHGYGLGASQLDRLRQRKITLTVAVDKVAASGGYMMACIANRIIAAPFAIIGSIGVLAQLPNFHRLLQKNDIDFEQFTAGEYKRTVTLFGENTDKGREKFQQDLEQTHQLFKDHVVQHRDVVDVEQVATGEYWLASQALELKLVDALQTSDDFLLQRVEQRRLLQVKFQPKKKLAERVGAGASVALQQLWQKMPFGLWGR</sequence>
<evidence type="ECO:0000256" key="3">
    <source>
        <dbReference type="ARBA" id="ARBA00022475"/>
    </source>
</evidence>
<dbReference type="InterPro" id="IPR002142">
    <property type="entry name" value="Peptidase_S49"/>
</dbReference>
<dbReference type="Gene3D" id="3.90.226.10">
    <property type="entry name" value="2-enoyl-CoA Hydratase, Chain A, domain 1"/>
    <property type="match status" value="1"/>
</dbReference>
<dbReference type="GO" id="GO:0006508">
    <property type="term" value="P:proteolysis"/>
    <property type="evidence" value="ECO:0007669"/>
    <property type="project" value="UniProtKB-KW"/>
</dbReference>
<dbReference type="PANTHER" id="PTHR42987">
    <property type="entry name" value="PEPTIDASE S49"/>
    <property type="match status" value="1"/>
</dbReference>
<keyword evidence="7" id="KW-0720">Serine protease</keyword>
<keyword evidence="3" id="KW-1003">Cell membrane</keyword>
<reference evidence="13 14" key="1">
    <citation type="submission" date="2023-08" db="EMBL/GenBank/DDBJ databases">
        <authorList>
            <person name="Joshi A."/>
            <person name="Thite S."/>
        </authorList>
    </citation>
    <scope>NUCLEOTIDE SEQUENCE [LARGE SCALE GENOMIC DNA]</scope>
    <source>
        <strain evidence="13 14">1E1</strain>
    </source>
</reference>
<comment type="similarity">
    <text evidence="2">Belongs to the peptidase S49 family.</text>
</comment>
<evidence type="ECO:0000313" key="13">
    <source>
        <dbReference type="EMBL" id="MDP4528381.1"/>
    </source>
</evidence>
<evidence type="ECO:0000313" key="14">
    <source>
        <dbReference type="Proteomes" id="UP001236258"/>
    </source>
</evidence>